<accession>A0A941D6U9</accession>
<keyword evidence="12" id="KW-1185">Reference proteome</keyword>
<evidence type="ECO:0000313" key="11">
    <source>
        <dbReference type="EMBL" id="MBR7742930.1"/>
    </source>
</evidence>
<keyword evidence="4 9" id="KW-0732">Signal</keyword>
<keyword evidence="2" id="KW-0645">Protease</keyword>
<evidence type="ECO:0000256" key="7">
    <source>
        <dbReference type="ARBA" id="ARBA00023049"/>
    </source>
</evidence>
<keyword evidence="7 11" id="KW-0482">Metalloprotease</keyword>
<feature type="chain" id="PRO_5037659185" evidence="9">
    <location>
        <begin position="29"/>
        <end position="321"/>
    </location>
</feature>
<dbReference type="GO" id="GO:0046872">
    <property type="term" value="F:metal ion binding"/>
    <property type="evidence" value="ECO:0007669"/>
    <property type="project" value="UniProtKB-KW"/>
</dbReference>
<dbReference type="GO" id="GO:0006508">
    <property type="term" value="P:proteolysis"/>
    <property type="evidence" value="ECO:0007669"/>
    <property type="project" value="UniProtKB-KW"/>
</dbReference>
<dbReference type="RefSeq" id="WP_211602110.1">
    <property type="nucleotide sequence ID" value="NZ_JAGSNF010000007.1"/>
</dbReference>
<dbReference type="GO" id="GO:0008237">
    <property type="term" value="F:metallopeptidase activity"/>
    <property type="evidence" value="ECO:0007669"/>
    <property type="project" value="UniProtKB-KW"/>
</dbReference>
<evidence type="ECO:0000256" key="2">
    <source>
        <dbReference type="ARBA" id="ARBA00022670"/>
    </source>
</evidence>
<evidence type="ECO:0000313" key="12">
    <source>
        <dbReference type="Proteomes" id="UP000677016"/>
    </source>
</evidence>
<sequence length="321" mass="33109">MRTRPVSSLAALALGAAGAVLPLGSAVAAPTAGVDGVGADCVTHTEEVGGRAADGHRKDPHDLSDRQAAAMDTALTKALAAKGLRITGKGVEQKGKPGGGGSGQFTSAVIDVYWHVITDGSNGALSDADLAAQLQVLNEGYAGSGFTFRTAGTDRTDNASWYNGITNGSSAERSMKKSLRKGDMGDLNVYTADLGGGLLGWATFPKSRLDPMDGVVLLDASLPGGSATNYDEGDTGTHEVGHWLGLYHTFQGGCSGSGDYVDDTAPEASPAYECPVGRDSCAGGGLDPIRNFMDYTYDSCMDHFTDGQVARMQGAWTAYRA</sequence>
<proteinExistence type="inferred from homology"/>
<feature type="signal peptide" evidence="9">
    <location>
        <begin position="1"/>
        <end position="28"/>
    </location>
</feature>
<gene>
    <name evidence="11" type="ORF">KC207_06470</name>
</gene>
<organism evidence="11 12">
    <name type="scientific">Phycicoccus avicenniae</name>
    <dbReference type="NCBI Taxonomy" id="2828860"/>
    <lineage>
        <taxon>Bacteria</taxon>
        <taxon>Bacillati</taxon>
        <taxon>Actinomycetota</taxon>
        <taxon>Actinomycetes</taxon>
        <taxon>Micrococcales</taxon>
        <taxon>Intrasporangiaceae</taxon>
        <taxon>Phycicoccus</taxon>
    </lineage>
</organism>
<dbReference type="SUPFAM" id="SSF55486">
    <property type="entry name" value="Metalloproteases ('zincins'), catalytic domain"/>
    <property type="match status" value="1"/>
</dbReference>
<dbReference type="PANTHER" id="PTHR47466">
    <property type="match status" value="1"/>
</dbReference>
<reference evidence="11" key="1">
    <citation type="submission" date="2021-04" db="EMBL/GenBank/DDBJ databases">
        <title>Phycicoccus avicenniae sp. nov., a novel endophytic actinomycetes isolated from branch of Avicennia mariana.</title>
        <authorList>
            <person name="Tuo L."/>
        </authorList>
    </citation>
    <scope>NUCLEOTIDE SEQUENCE</scope>
    <source>
        <strain evidence="11">BSK3Z-2</strain>
    </source>
</reference>
<evidence type="ECO:0000256" key="8">
    <source>
        <dbReference type="ARBA" id="ARBA00023157"/>
    </source>
</evidence>
<keyword evidence="5" id="KW-0378">Hydrolase</keyword>
<keyword evidence="8" id="KW-1015">Disulfide bond</keyword>
<feature type="domain" description="Peptidase M43 pregnancy-associated plasma-A" evidence="10">
    <location>
        <begin position="200"/>
        <end position="315"/>
    </location>
</feature>
<dbReference type="PANTHER" id="PTHR47466:SF1">
    <property type="entry name" value="METALLOPROTEASE MEP1 (AFU_ORTHOLOGUE AFUA_1G07730)-RELATED"/>
    <property type="match status" value="1"/>
</dbReference>
<evidence type="ECO:0000256" key="3">
    <source>
        <dbReference type="ARBA" id="ARBA00022723"/>
    </source>
</evidence>
<evidence type="ECO:0000256" key="9">
    <source>
        <dbReference type="SAM" id="SignalP"/>
    </source>
</evidence>
<protein>
    <submittedName>
        <fullName evidence="11">Zinc metalloprotease</fullName>
    </submittedName>
</protein>
<dbReference type="AlphaFoldDB" id="A0A941D6U9"/>
<dbReference type="Pfam" id="PF05572">
    <property type="entry name" value="Peptidase_M43"/>
    <property type="match status" value="1"/>
</dbReference>
<evidence type="ECO:0000256" key="5">
    <source>
        <dbReference type="ARBA" id="ARBA00022801"/>
    </source>
</evidence>
<evidence type="ECO:0000256" key="1">
    <source>
        <dbReference type="ARBA" id="ARBA00008721"/>
    </source>
</evidence>
<comment type="caution">
    <text evidence="11">The sequence shown here is derived from an EMBL/GenBank/DDBJ whole genome shotgun (WGS) entry which is preliminary data.</text>
</comment>
<dbReference type="InterPro" id="IPR024079">
    <property type="entry name" value="MetalloPept_cat_dom_sf"/>
</dbReference>
<dbReference type="CDD" id="cd04275">
    <property type="entry name" value="ZnMc_pappalysin_like"/>
    <property type="match status" value="1"/>
</dbReference>
<dbReference type="InterPro" id="IPR008754">
    <property type="entry name" value="Peptidase_M43"/>
</dbReference>
<name>A0A941D6U9_9MICO</name>
<evidence type="ECO:0000256" key="6">
    <source>
        <dbReference type="ARBA" id="ARBA00022833"/>
    </source>
</evidence>
<dbReference type="Proteomes" id="UP000677016">
    <property type="component" value="Unassembled WGS sequence"/>
</dbReference>
<keyword evidence="3" id="KW-0479">Metal-binding</keyword>
<comment type="similarity">
    <text evidence="1">Belongs to the peptidase M43B family.</text>
</comment>
<keyword evidence="6" id="KW-0862">Zinc</keyword>
<dbReference type="Gene3D" id="3.40.390.10">
    <property type="entry name" value="Collagenase (Catalytic Domain)"/>
    <property type="match status" value="1"/>
</dbReference>
<dbReference type="EMBL" id="JAGSNF010000007">
    <property type="protein sequence ID" value="MBR7742930.1"/>
    <property type="molecule type" value="Genomic_DNA"/>
</dbReference>
<evidence type="ECO:0000259" key="10">
    <source>
        <dbReference type="Pfam" id="PF05572"/>
    </source>
</evidence>
<evidence type="ECO:0000256" key="4">
    <source>
        <dbReference type="ARBA" id="ARBA00022729"/>
    </source>
</evidence>